<evidence type="ECO:0000259" key="2">
    <source>
        <dbReference type="Pfam" id="PF13476"/>
    </source>
</evidence>
<evidence type="ECO:0000256" key="1">
    <source>
        <dbReference type="SAM" id="Coils"/>
    </source>
</evidence>
<gene>
    <name evidence="3" type="ORF">SAMN04488112_10647</name>
</gene>
<evidence type="ECO:0000313" key="3">
    <source>
        <dbReference type="EMBL" id="SDC31902.1"/>
    </source>
</evidence>
<dbReference type="RefSeq" id="WP_091567519.1">
    <property type="nucleotide sequence ID" value="NZ_FMZA01000006.1"/>
</dbReference>
<feature type="coiled-coil region" evidence="1">
    <location>
        <begin position="643"/>
        <end position="780"/>
    </location>
</feature>
<dbReference type="OrthoDB" id="9764467at2"/>
<feature type="coiled-coil region" evidence="1">
    <location>
        <begin position="576"/>
        <end position="617"/>
    </location>
</feature>
<keyword evidence="4" id="KW-1185">Reference proteome</keyword>
<dbReference type="GO" id="GO:0006302">
    <property type="term" value="P:double-strand break repair"/>
    <property type="evidence" value="ECO:0007669"/>
    <property type="project" value="InterPro"/>
</dbReference>
<organism evidence="3 4">
    <name type="scientific">Melghirimyces thermohalophilus</name>
    <dbReference type="NCBI Taxonomy" id="1236220"/>
    <lineage>
        <taxon>Bacteria</taxon>
        <taxon>Bacillati</taxon>
        <taxon>Bacillota</taxon>
        <taxon>Bacilli</taxon>
        <taxon>Bacillales</taxon>
        <taxon>Thermoactinomycetaceae</taxon>
        <taxon>Melghirimyces</taxon>
    </lineage>
</organism>
<protein>
    <submittedName>
        <fullName evidence="3">Uncharacterized protein YhaN</fullName>
    </submittedName>
</protein>
<reference evidence="3 4" key="1">
    <citation type="submission" date="2016-10" db="EMBL/GenBank/DDBJ databases">
        <authorList>
            <person name="de Groot N.N."/>
        </authorList>
    </citation>
    <scope>NUCLEOTIDE SEQUENCE [LARGE SCALE GENOMIC DNA]</scope>
    <source>
        <strain evidence="3 4">DSM 45514</strain>
    </source>
</reference>
<feature type="coiled-coil region" evidence="1">
    <location>
        <begin position="193"/>
        <end position="265"/>
    </location>
</feature>
<feature type="domain" description="Rad50/SbcC-type AAA" evidence="2">
    <location>
        <begin position="5"/>
        <end position="254"/>
    </location>
</feature>
<sequence length="922" mass="107743">MRLHRVHFRGFGRFLDRDFLLGEGFNLIEAPNEAGKSTLIQGLLALMYGGKKEGLQQRKKADWYEDYRPWQGTAYGGELDFSLGEKEYRLIRSLRWEEEHEQLVDRKTGRDLTPLFPMDRRKDRQLIPRLTGLSRSLFSRICCFSSSARAGDQEMLEKLQQLMGKEARVEPVLKKLKAEVDGIGVRATGQKPYALALAKRKRLREEMERKRAEYRQLQQARQELARLEAERDRLASRLRSARSQVQQVKEQKQAAQERAALLREQAYLQGHWQRGETIRKRLEALREEREAILPPVLLSPAEGESLREWLRRHSDLSETRKRLAEEIRQVDEELQRFQKKAGHLLALPLGSISRAQEQLRQAAELEGELAFPTPFPSSERQILGEDVARLRRLGTEREAVERQREALEGEWNRLHLAETAERRSAPVLRSGIWWAAAGISGFGSFFLLFEQPLISGLLLAASVAAAYQGTQRYRQPTGENRDRWETAASHFPYEETERTLEEVREEWRRIRDREREILERWRAASVADLFTLWQDQSADAERRGEIRRIHREVQEWAAPLKGRLGSFEPRRWQMELERIEEEAERARETRRTLEIRLAALRETLAEKEEEKGRIDQEGAAWRQQLGTEHPALWEEWIRNSNRVHELDRQIAEWTERMEEWERKRQEEDWECRKEKLEVKLDHAEKLLQEIKLPEDPAAAAKELADRLAEAEADSRRLEADYHQVKERVDRLTGELSQSGDLSLGDVETMLEEAEREVEELDRKRTILEEVRAGIEEAAREIQDDLAPWLRPQASTAIREVTGGRYGELMVNPAQDFAMRVFVPETGVSQPVEQLSRGTIDQMYFALRLALIRFFSDHASLFLPLILDDSLVHFDEDRLRQAIRILGSLSRSHQVILCTCQDRERRMLEDEGIPFTRMRLDLS</sequence>
<name>A0A1G6KLC1_9BACL</name>
<dbReference type="PANTHER" id="PTHR41259">
    <property type="entry name" value="DOUBLE-STRAND BREAK REPAIR RAD50 ATPASE, PUTATIVE-RELATED"/>
    <property type="match status" value="1"/>
</dbReference>
<dbReference type="AlphaFoldDB" id="A0A1G6KLC1"/>
<dbReference type="EMBL" id="FMZA01000006">
    <property type="protein sequence ID" value="SDC31902.1"/>
    <property type="molecule type" value="Genomic_DNA"/>
</dbReference>
<keyword evidence="1" id="KW-0175">Coiled coil</keyword>
<proteinExistence type="predicted"/>
<accession>A0A1G6KLC1</accession>
<dbReference type="GO" id="GO:0016887">
    <property type="term" value="F:ATP hydrolysis activity"/>
    <property type="evidence" value="ECO:0007669"/>
    <property type="project" value="InterPro"/>
</dbReference>
<dbReference type="SUPFAM" id="SSF52540">
    <property type="entry name" value="P-loop containing nucleoside triphosphate hydrolases"/>
    <property type="match status" value="1"/>
</dbReference>
<feature type="coiled-coil region" evidence="1">
    <location>
        <begin position="306"/>
        <end position="340"/>
    </location>
</feature>
<dbReference type="Pfam" id="PF13476">
    <property type="entry name" value="AAA_23"/>
    <property type="match status" value="1"/>
</dbReference>
<dbReference type="PANTHER" id="PTHR41259:SF1">
    <property type="entry name" value="DOUBLE-STRAND BREAK REPAIR RAD50 ATPASE, PUTATIVE-RELATED"/>
    <property type="match status" value="1"/>
</dbReference>
<dbReference type="Proteomes" id="UP000199387">
    <property type="component" value="Unassembled WGS sequence"/>
</dbReference>
<dbReference type="InterPro" id="IPR027417">
    <property type="entry name" value="P-loop_NTPase"/>
</dbReference>
<evidence type="ECO:0000313" key="4">
    <source>
        <dbReference type="Proteomes" id="UP000199387"/>
    </source>
</evidence>
<dbReference type="InterPro" id="IPR038729">
    <property type="entry name" value="Rad50/SbcC_AAA"/>
</dbReference>
<dbReference type="Gene3D" id="3.40.50.300">
    <property type="entry name" value="P-loop containing nucleotide triphosphate hydrolases"/>
    <property type="match status" value="2"/>
</dbReference>
<dbReference type="STRING" id="1236220.SAMN04488112_10647"/>